<proteinExistence type="predicted"/>
<dbReference type="PaxDb" id="273116-14324536"/>
<evidence type="ECO:0000313" key="1">
    <source>
        <dbReference type="EMBL" id="BAB59463.1"/>
    </source>
</evidence>
<reference evidence="1 2" key="2">
    <citation type="journal article" date="2000" name="Proc. Natl. Acad. Sci. U.S.A.">
        <title>Archaeal adaptation to higher temperatures revealed by genomic sequence of Thermoplasma volcanium.</title>
        <authorList>
            <person name="Kawashima T."/>
            <person name="Amano N."/>
            <person name="Koike H."/>
            <person name="Makino S."/>
            <person name="Higuchi S."/>
            <person name="Kawashima-Ohya Y."/>
            <person name="Watanabe K."/>
            <person name="Yamazaki M."/>
            <person name="Kanehori K."/>
            <person name="Kawamoto T."/>
            <person name="Nunoshiba T."/>
            <person name="Yamamoto Y."/>
            <person name="Aramaki H."/>
            <person name="Makino K."/>
            <person name="Suzuki M."/>
        </authorList>
    </citation>
    <scope>NUCLEOTIDE SEQUENCE [LARGE SCALE GENOMIC DNA]</scope>
    <source>
        <strain evidence="2">ATCC 51530 / DSM 4299 / JCM 9571 / NBRC 15438 / GSS1</strain>
    </source>
</reference>
<protein>
    <submittedName>
        <fullName evidence="1">TVG0326903 protein</fullName>
    </submittedName>
</protein>
<dbReference type="GeneID" id="1440834"/>
<organism evidence="1 2">
    <name type="scientific">Thermoplasma volcanium (strain ATCC 51530 / DSM 4299 / JCM 9571 / NBRC 15438 / GSS1)</name>
    <dbReference type="NCBI Taxonomy" id="273116"/>
    <lineage>
        <taxon>Archaea</taxon>
        <taxon>Methanobacteriati</taxon>
        <taxon>Thermoplasmatota</taxon>
        <taxon>Thermoplasmata</taxon>
        <taxon>Thermoplasmatales</taxon>
        <taxon>Thermoplasmataceae</taxon>
        <taxon>Thermoplasma</taxon>
    </lineage>
</organism>
<sequence length="127" mass="15498">MKNWSGHIYFDPKFEWSKLDKAFQEIFEHIVEQKKNPEDLQFDQVILQLNLEEIKKNKKPIGYIKDDARYKLVFPLDRKEMIIYRGVVSEDVHEKTEEVEKILKNKKIKYTVDYDKMLLYEIKRSKK</sequence>
<dbReference type="RefSeq" id="WP_010916576.1">
    <property type="nucleotide sequence ID" value="NC_002689.2"/>
</dbReference>
<keyword evidence="2" id="KW-1185">Reference proteome</keyword>
<dbReference type="HOGENOM" id="CLU_1954524_0_0_2"/>
<name>Q97BY4_THEVO</name>
<dbReference type="Proteomes" id="UP000001017">
    <property type="component" value="Chromosome"/>
</dbReference>
<evidence type="ECO:0000313" key="2">
    <source>
        <dbReference type="Proteomes" id="UP000001017"/>
    </source>
</evidence>
<dbReference type="KEGG" id="tvo:TVG0326903"/>
<dbReference type="eggNOG" id="arCOG05357">
    <property type="taxonomic scope" value="Archaea"/>
</dbReference>
<dbReference type="STRING" id="273116.gene:9381097"/>
<dbReference type="EMBL" id="BA000011">
    <property type="protein sequence ID" value="BAB59463.1"/>
    <property type="molecule type" value="Genomic_DNA"/>
</dbReference>
<accession>Q97BY4</accession>
<gene>
    <name evidence="1" type="ORF">TVG0326903</name>
</gene>
<dbReference type="OrthoDB" id="52916at2157"/>
<reference evidence="1 2" key="1">
    <citation type="journal article" date="1999" name="Proc. Jpn. Acad.">
        <title>Determination of the complete genomic DNA sequence of Thermoplasma volvanium GSS1.</title>
        <authorList>
            <person name="Kawashima T."/>
            <person name="Yamamoto Y."/>
            <person name="Aramaki H."/>
            <person name="Nunoshiba T."/>
            <person name="Kawamoto T."/>
            <person name="Watanabe K."/>
            <person name="Yamazaki M."/>
            <person name="Kanehori K."/>
            <person name="Amano N."/>
            <person name="Ohya Y."/>
            <person name="Makino K."/>
            <person name="Suzuki M."/>
        </authorList>
    </citation>
    <scope>NUCLEOTIDE SEQUENCE [LARGE SCALE GENOMIC DNA]</scope>
    <source>
        <strain evidence="2">ATCC 51530 / DSM 4299 / JCM 9571 / NBRC 15438 / GSS1</strain>
    </source>
</reference>
<dbReference type="AlphaFoldDB" id="Q97BY4"/>